<feature type="coiled-coil region" evidence="1">
    <location>
        <begin position="265"/>
        <end position="292"/>
    </location>
</feature>
<organism evidence="2 3">
    <name type="scientific">Acropora cervicornis</name>
    <name type="common">Staghorn coral</name>
    <dbReference type="NCBI Taxonomy" id="6130"/>
    <lineage>
        <taxon>Eukaryota</taxon>
        <taxon>Metazoa</taxon>
        <taxon>Cnidaria</taxon>
        <taxon>Anthozoa</taxon>
        <taxon>Hexacorallia</taxon>
        <taxon>Scleractinia</taxon>
        <taxon>Astrocoeniina</taxon>
        <taxon>Acroporidae</taxon>
        <taxon>Acropora</taxon>
    </lineage>
</organism>
<evidence type="ECO:0000313" key="3">
    <source>
        <dbReference type="Proteomes" id="UP001249851"/>
    </source>
</evidence>
<name>A0AAD9QEL4_ACRCE</name>
<dbReference type="Proteomes" id="UP001249851">
    <property type="component" value="Unassembled WGS sequence"/>
</dbReference>
<proteinExistence type="predicted"/>
<reference evidence="2" key="1">
    <citation type="journal article" date="2023" name="G3 (Bethesda)">
        <title>Whole genome assembly and annotation of the endangered Caribbean coral Acropora cervicornis.</title>
        <authorList>
            <person name="Selwyn J.D."/>
            <person name="Vollmer S.V."/>
        </authorList>
    </citation>
    <scope>NUCLEOTIDE SEQUENCE</scope>
    <source>
        <strain evidence="2">K2</strain>
    </source>
</reference>
<dbReference type="EMBL" id="JARQWQ010000038">
    <property type="protein sequence ID" value="KAK2559932.1"/>
    <property type="molecule type" value="Genomic_DNA"/>
</dbReference>
<keyword evidence="3" id="KW-1185">Reference proteome</keyword>
<comment type="caution">
    <text evidence="2">The sequence shown here is derived from an EMBL/GenBank/DDBJ whole genome shotgun (WGS) entry which is preliminary data.</text>
</comment>
<dbReference type="AlphaFoldDB" id="A0AAD9QEL4"/>
<gene>
    <name evidence="2" type="ORF">P5673_017509</name>
</gene>
<evidence type="ECO:0000256" key="1">
    <source>
        <dbReference type="SAM" id="Coils"/>
    </source>
</evidence>
<sequence length="299" mass="32992">MATDNEKISRAVDETLKEIEKSAPEEFAKLNANQELKDAIIKEARKSAKEEVKLAREFSEQPDIRQRLAKYLPEERIQLIEESLSVPTFRVEITKKPTGKYWVEFTREGEVFLPGIEIVTSADVETISIFQKASIVVEAVFLVMQVVGIRVSVSESAMRATVEDTVRAIQNSSQMQRAIQAFITAWNEAGGSARRKAVALFHLLKDTYAAGILWSTIKSLCSEMTTVDWLKTAAQVSAMLIAALATDGAALIAKIALVVLGAHDFAKKLLNLAQLEEINQTLQEESNQESSSSAACVCQ</sequence>
<evidence type="ECO:0000313" key="2">
    <source>
        <dbReference type="EMBL" id="KAK2559932.1"/>
    </source>
</evidence>
<protein>
    <submittedName>
        <fullName evidence="2">Uncharacterized protein</fullName>
    </submittedName>
</protein>
<reference evidence="2" key="2">
    <citation type="journal article" date="2023" name="Science">
        <title>Genomic signatures of disease resistance in endangered staghorn corals.</title>
        <authorList>
            <person name="Vollmer S.V."/>
            <person name="Selwyn J.D."/>
            <person name="Despard B.A."/>
            <person name="Roesel C.L."/>
        </authorList>
    </citation>
    <scope>NUCLEOTIDE SEQUENCE</scope>
    <source>
        <strain evidence="2">K2</strain>
    </source>
</reference>
<accession>A0AAD9QEL4</accession>
<keyword evidence="1" id="KW-0175">Coiled coil</keyword>